<protein>
    <submittedName>
        <fullName evidence="4">ABC transporter substrate-binding protein</fullName>
    </submittedName>
</protein>
<evidence type="ECO:0000313" key="4">
    <source>
        <dbReference type="EMBL" id="MCU9614359.1"/>
    </source>
</evidence>
<evidence type="ECO:0000259" key="2">
    <source>
        <dbReference type="Pfam" id="PF00496"/>
    </source>
</evidence>
<reference evidence="4" key="1">
    <citation type="submission" date="2022-10" db="EMBL/GenBank/DDBJ databases">
        <title>Description of Fervidibacillus gen. nov. in the family Fervidibacillaceae fam. nov. with two species, Fervidibacillus albus sp. nov., and Fervidibacillus halotolerans sp. nov., isolated from tidal flat sediments.</title>
        <authorList>
            <person name="Kwon K.K."/>
            <person name="Yang S.-H."/>
        </authorList>
    </citation>
    <scope>NUCLEOTIDE SEQUENCE</scope>
    <source>
        <strain evidence="4">JCM 19140</strain>
    </source>
</reference>
<evidence type="ECO:0000259" key="3">
    <source>
        <dbReference type="Pfam" id="PF12793"/>
    </source>
</evidence>
<organism evidence="4 5">
    <name type="scientific">Perspicuibacillus lycopersici</name>
    <dbReference type="NCBI Taxonomy" id="1325689"/>
    <lineage>
        <taxon>Bacteria</taxon>
        <taxon>Bacillati</taxon>
        <taxon>Bacillota</taxon>
        <taxon>Bacilli</taxon>
        <taxon>Bacillales</taxon>
        <taxon>Bacillaceae</taxon>
        <taxon>Perspicuibacillus</taxon>
    </lineage>
</organism>
<dbReference type="InterPro" id="IPR036390">
    <property type="entry name" value="WH_DNA-bd_sf"/>
</dbReference>
<dbReference type="Pfam" id="PF00496">
    <property type="entry name" value="SBP_bac_5"/>
    <property type="match status" value="1"/>
</dbReference>
<keyword evidence="1" id="KW-0238">DNA-binding</keyword>
<dbReference type="RefSeq" id="WP_263073640.1">
    <property type="nucleotide sequence ID" value="NZ_JAOUSF010000004.1"/>
</dbReference>
<feature type="domain" description="Solute-binding protein family 5" evidence="2">
    <location>
        <begin position="181"/>
        <end position="429"/>
    </location>
</feature>
<evidence type="ECO:0000313" key="5">
    <source>
        <dbReference type="Proteomes" id="UP001209318"/>
    </source>
</evidence>
<proteinExistence type="predicted"/>
<dbReference type="Proteomes" id="UP001209318">
    <property type="component" value="Unassembled WGS sequence"/>
</dbReference>
<dbReference type="GO" id="GO:0003677">
    <property type="term" value="F:DNA binding"/>
    <property type="evidence" value="ECO:0007669"/>
    <property type="project" value="UniProtKB-KW"/>
</dbReference>
<name>A0AAE3IVW5_9BACI</name>
<dbReference type="GO" id="GO:1904680">
    <property type="term" value="F:peptide transmembrane transporter activity"/>
    <property type="evidence" value="ECO:0007669"/>
    <property type="project" value="TreeGrafter"/>
</dbReference>
<sequence>MKLIEYYLYLFAKFSKCIAFQKVILTRSKISNELQCTERTVTNILNKMVDKKWIIRNKGEGRGNSTTIIFLKTIEEMLDYFESESPTYDDMMRIISLFEINSLSYEKEQVYSSLISKLFGIEGHNISMENDEENDYAHLKIPYFRPFNSLDPSAVERQSERHMVEQIFNTLVSYNQENEKVVPCISYYWEQANEGKEWIFYLRKGIYFHNNHILTSNDVKFSFERLWNTDSRWIVKHLKNIDCVGKHVIRFEFSQPMYCWDLILTSPKCSIVPENYGGKSKKEFTKSPIGTGPYMVKNHDNNVLNLMVHLSYFKGRAYIDEISFFVLPTIEKYFHAKKMELEPLLYIPFSVIDDGDSDYHYIQRNNLSVKYLMWNMNKANIRSNISLRNRVAAIIHKEKMVKELGYPRFQKASSFSGEEYVYESPSLNSQGQTSFNETMTLMTYELTPNEDDIKWLQAEFAKHSIELHIIQVPYSSFIEQSKQADLVLSEFVSENSLELSLYNLFLSESSVFTNLCNLEEVYQLVDRAKREKREGKRIEWLKKLEGDLMNQNIIVPLYSTFQKALFHKDLMGISLSTIGLVPFERLFFR</sequence>
<dbReference type="PANTHER" id="PTHR30290:SF72">
    <property type="entry name" value="HTH-TYPE TRANSCRIPTIONAL REGULATOR SGRR"/>
    <property type="match status" value="1"/>
</dbReference>
<dbReference type="SUPFAM" id="SSF46785">
    <property type="entry name" value="Winged helix' DNA-binding domain"/>
    <property type="match status" value="1"/>
</dbReference>
<dbReference type="GO" id="GO:0015833">
    <property type="term" value="P:peptide transport"/>
    <property type="evidence" value="ECO:0007669"/>
    <property type="project" value="TreeGrafter"/>
</dbReference>
<accession>A0AAE3IVW5</accession>
<dbReference type="InterPro" id="IPR000914">
    <property type="entry name" value="SBP_5_dom"/>
</dbReference>
<dbReference type="Gene3D" id="3.40.190.10">
    <property type="entry name" value="Periplasmic binding protein-like II"/>
    <property type="match status" value="1"/>
</dbReference>
<gene>
    <name evidence="4" type="ORF">OEV98_12515</name>
</gene>
<dbReference type="AlphaFoldDB" id="A0AAE3IVW5"/>
<dbReference type="InterPro" id="IPR025370">
    <property type="entry name" value="SgrR_HTH_N"/>
</dbReference>
<dbReference type="Pfam" id="PF12793">
    <property type="entry name" value="SgrR_N"/>
    <property type="match status" value="1"/>
</dbReference>
<feature type="domain" description="Transcriptional regulator SgrR N-terminal HTH" evidence="3">
    <location>
        <begin position="3"/>
        <end position="79"/>
    </location>
</feature>
<dbReference type="Gene3D" id="3.10.105.10">
    <property type="entry name" value="Dipeptide-binding Protein, Domain 3"/>
    <property type="match status" value="1"/>
</dbReference>
<evidence type="ECO:0000256" key="1">
    <source>
        <dbReference type="ARBA" id="ARBA00023125"/>
    </source>
</evidence>
<comment type="caution">
    <text evidence="4">The sequence shown here is derived from an EMBL/GenBank/DDBJ whole genome shotgun (WGS) entry which is preliminary data.</text>
</comment>
<dbReference type="PANTHER" id="PTHR30290">
    <property type="entry name" value="PERIPLASMIC BINDING COMPONENT OF ABC TRANSPORTER"/>
    <property type="match status" value="1"/>
</dbReference>
<keyword evidence="5" id="KW-1185">Reference proteome</keyword>
<dbReference type="EMBL" id="JAOUSF010000004">
    <property type="protein sequence ID" value="MCU9614359.1"/>
    <property type="molecule type" value="Genomic_DNA"/>
</dbReference>
<dbReference type="InterPro" id="IPR039424">
    <property type="entry name" value="SBP_5"/>
</dbReference>
<dbReference type="SUPFAM" id="SSF53850">
    <property type="entry name" value="Periplasmic binding protein-like II"/>
    <property type="match status" value="1"/>
</dbReference>